<evidence type="ECO:0000313" key="4">
    <source>
        <dbReference type="Proteomes" id="UP001596045"/>
    </source>
</evidence>
<evidence type="ECO:0000256" key="1">
    <source>
        <dbReference type="SAM" id="Coils"/>
    </source>
</evidence>
<keyword evidence="4" id="KW-1185">Reference proteome</keyword>
<feature type="coiled-coil region" evidence="1">
    <location>
        <begin position="45"/>
        <end position="72"/>
    </location>
</feature>
<evidence type="ECO:0000256" key="2">
    <source>
        <dbReference type="SAM" id="SignalP"/>
    </source>
</evidence>
<feature type="signal peptide" evidence="2">
    <location>
        <begin position="1"/>
        <end position="22"/>
    </location>
</feature>
<gene>
    <name evidence="3" type="primary">pilP</name>
    <name evidence="3" type="ORF">ACFPM8_08765</name>
</gene>
<reference evidence="4" key="1">
    <citation type="journal article" date="2019" name="Int. J. Syst. Evol. Microbiol.">
        <title>The Global Catalogue of Microorganisms (GCM) 10K type strain sequencing project: providing services to taxonomists for standard genome sequencing and annotation.</title>
        <authorList>
            <consortium name="The Broad Institute Genomics Platform"/>
            <consortium name="The Broad Institute Genome Sequencing Center for Infectious Disease"/>
            <person name="Wu L."/>
            <person name="Ma J."/>
        </authorList>
    </citation>
    <scope>NUCLEOTIDE SEQUENCE [LARGE SCALE GENOMIC DNA]</scope>
    <source>
        <strain evidence="4">JCM 17066</strain>
    </source>
</reference>
<keyword evidence="2" id="KW-0732">Signal</keyword>
<proteinExistence type="predicted"/>
<organism evidence="3 4">
    <name type="scientific">Paraherbaspirillum soli</name>
    <dbReference type="NCBI Taxonomy" id="631222"/>
    <lineage>
        <taxon>Bacteria</taxon>
        <taxon>Pseudomonadati</taxon>
        <taxon>Pseudomonadota</taxon>
        <taxon>Betaproteobacteria</taxon>
        <taxon>Burkholderiales</taxon>
        <taxon>Oxalobacteraceae</taxon>
        <taxon>Paraherbaspirillum</taxon>
    </lineage>
</organism>
<comment type="caution">
    <text evidence="3">The sequence shown here is derived from an EMBL/GenBank/DDBJ whole genome shotgun (WGS) entry which is preliminary data.</text>
</comment>
<keyword evidence="1" id="KW-0175">Coiled coil</keyword>
<protein>
    <submittedName>
        <fullName evidence="3">Type IV pilus biogenesis protein PilP</fullName>
    </submittedName>
</protein>
<dbReference type="Proteomes" id="UP001596045">
    <property type="component" value="Unassembled WGS sequence"/>
</dbReference>
<dbReference type="NCBIfam" id="TIGR03021">
    <property type="entry name" value="pilP_fam"/>
    <property type="match status" value="1"/>
</dbReference>
<accession>A0ABW0MAS4</accession>
<feature type="chain" id="PRO_5045771132" evidence="2">
    <location>
        <begin position="23"/>
        <end position="176"/>
    </location>
</feature>
<dbReference type="EMBL" id="JBHSMT010000013">
    <property type="protein sequence ID" value="MFC5474051.1"/>
    <property type="molecule type" value="Genomic_DNA"/>
</dbReference>
<evidence type="ECO:0000313" key="3">
    <source>
        <dbReference type="EMBL" id="MFC5474051.1"/>
    </source>
</evidence>
<dbReference type="InterPro" id="IPR022753">
    <property type="entry name" value="T4SS_pilus_biogen_PilP"/>
</dbReference>
<dbReference type="RefSeq" id="WP_378997108.1">
    <property type="nucleotide sequence ID" value="NZ_JBHSMT010000013.1"/>
</dbReference>
<sequence>MRNSTLKLIFLSCLAAAGSARAESTADNLSRIEAETLILKAQERQIQVKAQIAAKEAEIAAKQNENNKVSRSAGPGDPVIRAIEGIGNTLYATLSLDNGSTVDVRSGAMLPNGMKVISIRQNEVIVQAGSKDKRQIRLALFAPLAAGSTAAYPNYSGATVSLPPLPPVLPSKGGGQ</sequence>
<name>A0ABW0MAS4_9BURK</name>